<keyword evidence="12" id="KW-1185">Reference proteome</keyword>
<dbReference type="InterPro" id="IPR046369">
    <property type="entry name" value="MAML1-3"/>
</dbReference>
<evidence type="ECO:0000256" key="3">
    <source>
        <dbReference type="ARBA" id="ARBA00022976"/>
    </source>
</evidence>
<evidence type="ECO:0000259" key="10">
    <source>
        <dbReference type="SMART" id="SM01275"/>
    </source>
</evidence>
<dbReference type="GO" id="GO:0003713">
    <property type="term" value="F:transcription coactivator activity"/>
    <property type="evidence" value="ECO:0007669"/>
    <property type="project" value="InterPro"/>
</dbReference>
<dbReference type="PANTHER" id="PTHR15692">
    <property type="entry name" value="MASTERMIND-LIKE"/>
    <property type="match status" value="1"/>
</dbReference>
<dbReference type="Pfam" id="PF09596">
    <property type="entry name" value="MamL-1"/>
    <property type="match status" value="1"/>
</dbReference>
<accession>A0A662YMQ8</accession>
<feature type="compositionally biased region" description="Low complexity" evidence="9">
    <location>
        <begin position="661"/>
        <end position="673"/>
    </location>
</feature>
<keyword evidence="6" id="KW-0804">Transcription</keyword>
<feature type="region of interest" description="Disordered" evidence="9">
    <location>
        <begin position="259"/>
        <end position="290"/>
    </location>
</feature>
<dbReference type="EMBL" id="SCEB01001164">
    <property type="protein sequence ID" value="RXM97283.1"/>
    <property type="molecule type" value="Genomic_DNA"/>
</dbReference>
<protein>
    <submittedName>
        <fullName evidence="11">Mastermind-like protein 1</fullName>
    </submittedName>
</protein>
<dbReference type="PANTHER" id="PTHR15692:SF19">
    <property type="entry name" value="MASTERMIND-LIKE PROTEIN 1"/>
    <property type="match status" value="1"/>
</dbReference>
<gene>
    <name evidence="11" type="ORF">EOD39_14627</name>
</gene>
<feature type="coiled-coil region" evidence="8">
    <location>
        <begin position="373"/>
        <end position="402"/>
    </location>
</feature>
<feature type="compositionally biased region" description="Basic residues" evidence="9">
    <location>
        <begin position="60"/>
        <end position="69"/>
    </location>
</feature>
<feature type="compositionally biased region" description="Polar residues" evidence="9">
    <location>
        <begin position="303"/>
        <end position="316"/>
    </location>
</feature>
<dbReference type="InterPro" id="IPR019082">
    <property type="entry name" value="Mastermind-like_N"/>
</dbReference>
<dbReference type="Pfam" id="PF20801">
    <property type="entry name" value="MAML1_3_TAD2"/>
    <property type="match status" value="1"/>
</dbReference>
<evidence type="ECO:0000313" key="11">
    <source>
        <dbReference type="EMBL" id="RXM97283.1"/>
    </source>
</evidence>
<dbReference type="Pfam" id="PF20802">
    <property type="entry name" value="MAML1_3_TAD1"/>
    <property type="match status" value="1"/>
</dbReference>
<dbReference type="Gene3D" id="6.10.250.970">
    <property type="match status" value="1"/>
</dbReference>
<evidence type="ECO:0000256" key="2">
    <source>
        <dbReference type="ARBA" id="ARBA00008081"/>
    </source>
</evidence>
<comment type="similarity">
    <text evidence="2">Belongs to the mastermind family.</text>
</comment>
<dbReference type="SMART" id="SM01275">
    <property type="entry name" value="MamL-1"/>
    <property type="match status" value="1"/>
</dbReference>
<evidence type="ECO:0000256" key="1">
    <source>
        <dbReference type="ARBA" id="ARBA00004324"/>
    </source>
</evidence>
<comment type="caution">
    <text evidence="11">The sequence shown here is derived from an EMBL/GenBank/DDBJ whole genome shotgun (WGS) entry which is preliminary data.</text>
</comment>
<feature type="compositionally biased region" description="Polar residues" evidence="9">
    <location>
        <begin position="324"/>
        <end position="338"/>
    </location>
</feature>
<evidence type="ECO:0000313" key="12">
    <source>
        <dbReference type="Proteomes" id="UP000289886"/>
    </source>
</evidence>
<feature type="region of interest" description="Disordered" evidence="9">
    <location>
        <begin position="57"/>
        <end position="101"/>
    </location>
</feature>
<dbReference type="InterPro" id="IPR048455">
    <property type="entry name" value="MAML1_3_TAD2"/>
</dbReference>
<dbReference type="AlphaFoldDB" id="A0A662YMQ8"/>
<feature type="compositionally biased region" description="Low complexity" evidence="9">
    <location>
        <begin position="402"/>
        <end position="416"/>
    </location>
</feature>
<proteinExistence type="inferred from homology"/>
<feature type="compositionally biased region" description="Polar residues" evidence="9">
    <location>
        <begin position="87"/>
        <end position="101"/>
    </location>
</feature>
<comment type="subcellular location">
    <subcellularLocation>
        <location evidence="1">Nucleus speckle</location>
    </subcellularLocation>
</comment>
<keyword evidence="8" id="KW-0175">Coiled coil</keyword>
<evidence type="ECO:0000256" key="5">
    <source>
        <dbReference type="ARBA" id="ARBA00023159"/>
    </source>
</evidence>
<dbReference type="InterPro" id="IPR046370">
    <property type="entry name" value="MAML_N_sf"/>
</dbReference>
<keyword evidence="5" id="KW-0010">Activator</keyword>
<keyword evidence="3" id="KW-0914">Notch signaling pathway</keyword>
<evidence type="ECO:0000256" key="9">
    <source>
        <dbReference type="SAM" id="MobiDB-lite"/>
    </source>
</evidence>
<feature type="region of interest" description="Disordered" evidence="9">
    <location>
        <begin position="635"/>
        <end position="673"/>
    </location>
</feature>
<sequence>MADFVVPRHSAVMERLRRRIELCRRHHSGCESRYDNTAMERLEMERQHTFALHQRCLQTKAKRGSKHRQPQPAPDQTALRGAGTGGSNSDMPDSGATEQSRNSTLIALQETVKRKLENAASPLNGDQMNGFGDAYSANKKPRLDDPLNTINGVSNGLPPVSPLHQLDTKHSGSRERLLPNGNHSLGLDRLNNKNTVGLHEPSLGENRELDDRFLLKEFKQEPEDDILPSLPPAGSNLMPDLNLNEQEWKELIEELNRSVPDEDMQDIFNDDFGDRKDPDPMTPATHTLLPQDAVSIKAEFSPAATSFDQEQRTVSPQVRPMSSGPPQHTPSSTNTTKASSPAMPNSQPPSQPQRQLPQNVLLPKPSSNELSLALQLQQLAAREQQRAQLMQNQQQQQQVQQQQQQQAQTFHQTNHQPNWPQAATYGMEKPTSPSVYQQDFSNSKQMMMPNVLNKNSPKAAAAGYLQTSTNPNVMAHPPTSLNQNSVNSQVSVLNYRNTKPLSHYELDQGPRVTPPAQNKAAMLAYLQQQQQRQQQLAHLTEEQKRMIKQKPGLPYRPIVPQTQDQNSVQTVARVPGPVPTAGMGPQPPATALVGKHGNATYLNNQQQAAVLQQQQQHMQLMEKQKQLFIGQRQQLMAEQEKQRHQQEQQLQRHLTRPPPQYQDQQQNPYQQQQQVNHFQGTGKLRHLFSITFRASSQGLVNMGNLGAQSASNQRMFSQSQGMMQMGRGQAGAPSSADPTASQPELDMPAYNSMDNVQPVMYNNMGAANQLHPHVAQQSAMSDAQLQRQPVRMGQSSTVPTGYRQNLMGSSGLTTQQLHKGPTNQALIKQQQMARMPNAMGAQAQTWQHQGMQSMNNQTPGGANNGLGVFNNTGFHMQQQPPKMANQQFSQAGLNVNRPVAAMNSAVAGQMMPTLAQQRTNQPPPQQQQPQQPVVSGMNQPVPDLTSFGQAQNPQMVNRANLHCSQGYQVRPANQELPFIYSAQSGSLQSLPGESDLMDSLMKNRTTEEWMNDLDELLRTQQ</sequence>
<feature type="domain" description="Neurogenic mastermind-like N-terminal" evidence="10">
    <location>
        <begin position="7"/>
        <end position="66"/>
    </location>
</feature>
<evidence type="ECO:0000256" key="4">
    <source>
        <dbReference type="ARBA" id="ARBA00023015"/>
    </source>
</evidence>
<feature type="region of interest" description="Disordered" evidence="9">
    <location>
        <begin position="302"/>
        <end position="364"/>
    </location>
</feature>
<keyword evidence="4" id="KW-0805">Transcription regulation</keyword>
<evidence type="ECO:0000256" key="6">
    <source>
        <dbReference type="ARBA" id="ARBA00023163"/>
    </source>
</evidence>
<evidence type="ECO:0000256" key="7">
    <source>
        <dbReference type="ARBA" id="ARBA00023242"/>
    </source>
</evidence>
<feature type="region of interest" description="Disordered" evidence="9">
    <location>
        <begin position="402"/>
        <end position="421"/>
    </location>
</feature>
<dbReference type="GO" id="GO:0016607">
    <property type="term" value="C:nuclear speck"/>
    <property type="evidence" value="ECO:0007669"/>
    <property type="project" value="UniProtKB-SubCell"/>
</dbReference>
<dbReference type="GO" id="GO:0007221">
    <property type="term" value="P:positive regulation of transcription of Notch receptor target"/>
    <property type="evidence" value="ECO:0007669"/>
    <property type="project" value="InterPro"/>
</dbReference>
<evidence type="ECO:0000256" key="8">
    <source>
        <dbReference type="SAM" id="Coils"/>
    </source>
</evidence>
<dbReference type="Proteomes" id="UP000289886">
    <property type="component" value="Unassembled WGS sequence"/>
</dbReference>
<organism evidence="11 12">
    <name type="scientific">Acipenser ruthenus</name>
    <name type="common">Sterlet sturgeon</name>
    <dbReference type="NCBI Taxonomy" id="7906"/>
    <lineage>
        <taxon>Eukaryota</taxon>
        <taxon>Metazoa</taxon>
        <taxon>Chordata</taxon>
        <taxon>Craniata</taxon>
        <taxon>Vertebrata</taxon>
        <taxon>Euteleostomi</taxon>
        <taxon>Actinopterygii</taxon>
        <taxon>Chondrostei</taxon>
        <taxon>Acipenseriformes</taxon>
        <taxon>Acipenseridae</taxon>
        <taxon>Acipenser</taxon>
    </lineage>
</organism>
<feature type="region of interest" description="Disordered" evidence="9">
    <location>
        <begin position="916"/>
        <end position="949"/>
    </location>
</feature>
<keyword evidence="7" id="KW-0539">Nucleus</keyword>
<reference evidence="11 12" key="1">
    <citation type="submission" date="2019-01" db="EMBL/GenBank/DDBJ databases">
        <title>Draft Genome and Complete Hox-Cluster Characterization of the Sterlet Sturgeon (Acipenser ruthenus).</title>
        <authorList>
            <person name="Wei Q."/>
        </authorList>
    </citation>
    <scope>NUCLEOTIDE SEQUENCE [LARGE SCALE GENOMIC DNA]</scope>
    <source>
        <strain evidence="11">WHYD16114868_AA</strain>
        <tissue evidence="11">Blood</tissue>
    </source>
</reference>
<name>A0A662YMQ8_ACIRT</name>
<feature type="compositionally biased region" description="Acidic residues" evidence="9">
    <location>
        <begin position="261"/>
        <end position="271"/>
    </location>
</feature>